<evidence type="ECO:0000313" key="3">
    <source>
        <dbReference type="Proteomes" id="UP000634134"/>
    </source>
</evidence>
<dbReference type="RefSeq" id="WP_194119194.1">
    <property type="nucleotide sequence ID" value="NZ_JACYGY010000001.1"/>
</dbReference>
<keyword evidence="3" id="KW-1185">Reference proteome</keyword>
<gene>
    <name evidence="2" type="ORF">IEE83_03290</name>
</gene>
<evidence type="ECO:0000256" key="1">
    <source>
        <dbReference type="SAM" id="SignalP"/>
    </source>
</evidence>
<reference evidence="3" key="1">
    <citation type="submission" date="2023-07" db="EMBL/GenBank/DDBJ databases">
        <title>Dyadobacter sp. nov 'subterranea' isolated from contaminted grondwater.</title>
        <authorList>
            <person name="Szabo I."/>
            <person name="Al-Omari J."/>
            <person name="Szerdahelyi S.G."/>
            <person name="Rado J."/>
        </authorList>
    </citation>
    <scope>NUCLEOTIDE SEQUENCE [LARGE SCALE GENOMIC DNA]</scope>
    <source>
        <strain evidence="3">UP-52</strain>
    </source>
</reference>
<dbReference type="Proteomes" id="UP000634134">
    <property type="component" value="Unassembled WGS sequence"/>
</dbReference>
<organism evidence="2 3">
    <name type="scientific">Dyadobacter subterraneus</name>
    <dbReference type="NCBI Taxonomy" id="2773304"/>
    <lineage>
        <taxon>Bacteria</taxon>
        <taxon>Pseudomonadati</taxon>
        <taxon>Bacteroidota</taxon>
        <taxon>Cytophagia</taxon>
        <taxon>Cytophagales</taxon>
        <taxon>Spirosomataceae</taxon>
        <taxon>Dyadobacter</taxon>
    </lineage>
</organism>
<dbReference type="SUPFAM" id="SSF51695">
    <property type="entry name" value="PLC-like phosphodiesterases"/>
    <property type="match status" value="1"/>
</dbReference>
<proteinExistence type="predicted"/>
<accession>A0ABR9W923</accession>
<dbReference type="EMBL" id="JACYGY010000001">
    <property type="protein sequence ID" value="MBE9460896.1"/>
    <property type="molecule type" value="Genomic_DNA"/>
</dbReference>
<dbReference type="Pfam" id="PF13653">
    <property type="entry name" value="GDPD_2"/>
    <property type="match status" value="1"/>
</dbReference>
<sequence length="262" mass="29869">MKCALSSTLIFSFFLQSAWAQNILSYTTAQAHSHNDNRQLKPFLEASNQQFGSVETDLMLKNGILYSVNNVEDTTPERTFEKLYLKPITAQLEKNGGQIYSQKDVPFQFLIDIKTKAVETLDALVKELEKHPEITSPNSNIRIVVSGNIPVPELFFQYPAYISFDGNPDITYTAQQLERIALISQSFSKYTSWNGEGSLPKNDKKLISKVVQKTHGLNKKIRFWDTPDNINTWKTMMSLQVDYLDTGKVIQMGDYLRTAPRK</sequence>
<feature type="signal peptide" evidence="1">
    <location>
        <begin position="1"/>
        <end position="20"/>
    </location>
</feature>
<feature type="chain" id="PRO_5047524944" evidence="1">
    <location>
        <begin position="21"/>
        <end position="262"/>
    </location>
</feature>
<comment type="caution">
    <text evidence="2">The sequence shown here is derived from an EMBL/GenBank/DDBJ whole genome shotgun (WGS) entry which is preliminary data.</text>
</comment>
<keyword evidence="1" id="KW-0732">Signal</keyword>
<dbReference type="InterPro" id="IPR017946">
    <property type="entry name" value="PLC-like_Pdiesterase_TIM-brl"/>
</dbReference>
<evidence type="ECO:0000313" key="2">
    <source>
        <dbReference type="EMBL" id="MBE9460896.1"/>
    </source>
</evidence>
<name>A0ABR9W923_9BACT</name>
<protein>
    <submittedName>
        <fullName evidence="2">Alkaline phosphatase</fullName>
    </submittedName>
</protein>